<dbReference type="OrthoDB" id="3257543at2759"/>
<feature type="non-terminal residue" evidence="1">
    <location>
        <position position="1"/>
    </location>
</feature>
<keyword evidence="2" id="KW-1185">Reference proteome</keyword>
<dbReference type="Proteomes" id="UP000717328">
    <property type="component" value="Unassembled WGS sequence"/>
</dbReference>
<dbReference type="EMBL" id="JABCKI010007074">
    <property type="protein sequence ID" value="KAG5633773.1"/>
    <property type="molecule type" value="Genomic_DNA"/>
</dbReference>
<dbReference type="AlphaFoldDB" id="A0A9P7FLE3"/>
<sequence>KQEDESLQTLINRVDLAMRRIKDLRPANFDIDALDSELMSMTLIRSAKAHAGESTSASSQIVARALKHVQAKALLPRLGLRA</sequence>
<accession>A0A9P7FLE3</accession>
<reference evidence="1" key="1">
    <citation type="submission" date="2021-02" db="EMBL/GenBank/DDBJ databases">
        <authorList>
            <person name="Nieuwenhuis M."/>
            <person name="Van De Peppel L.J.J."/>
        </authorList>
    </citation>
    <scope>NUCLEOTIDE SEQUENCE</scope>
    <source>
        <strain evidence="1">D49</strain>
    </source>
</reference>
<gene>
    <name evidence="1" type="ORF">H0H81_005369</name>
</gene>
<name>A0A9P7FLE3_9AGAR</name>
<evidence type="ECO:0000313" key="2">
    <source>
        <dbReference type="Proteomes" id="UP000717328"/>
    </source>
</evidence>
<reference evidence="1" key="2">
    <citation type="submission" date="2021-10" db="EMBL/GenBank/DDBJ databases">
        <title>Phylogenomics reveals ancestral predisposition of the termite-cultivated fungus Termitomyces towards a domesticated lifestyle.</title>
        <authorList>
            <person name="Auxier B."/>
            <person name="Grum-Grzhimaylo A."/>
            <person name="Cardenas M.E."/>
            <person name="Lodge J.D."/>
            <person name="Laessoe T."/>
            <person name="Pedersen O."/>
            <person name="Smith M.E."/>
            <person name="Kuyper T.W."/>
            <person name="Franco-Molano E.A."/>
            <person name="Baroni T.J."/>
            <person name="Aanen D.K."/>
        </authorList>
    </citation>
    <scope>NUCLEOTIDE SEQUENCE</scope>
    <source>
        <strain evidence="1">D49</strain>
    </source>
</reference>
<proteinExistence type="predicted"/>
<comment type="caution">
    <text evidence="1">The sequence shown here is derived from an EMBL/GenBank/DDBJ whole genome shotgun (WGS) entry which is preliminary data.</text>
</comment>
<organism evidence="1 2">
    <name type="scientific">Sphagnurus paluster</name>
    <dbReference type="NCBI Taxonomy" id="117069"/>
    <lineage>
        <taxon>Eukaryota</taxon>
        <taxon>Fungi</taxon>
        <taxon>Dikarya</taxon>
        <taxon>Basidiomycota</taxon>
        <taxon>Agaricomycotina</taxon>
        <taxon>Agaricomycetes</taxon>
        <taxon>Agaricomycetidae</taxon>
        <taxon>Agaricales</taxon>
        <taxon>Tricholomatineae</taxon>
        <taxon>Lyophyllaceae</taxon>
        <taxon>Sphagnurus</taxon>
    </lineage>
</organism>
<protein>
    <submittedName>
        <fullName evidence="1">Uncharacterized protein</fullName>
    </submittedName>
</protein>
<evidence type="ECO:0000313" key="1">
    <source>
        <dbReference type="EMBL" id="KAG5633773.1"/>
    </source>
</evidence>